<keyword evidence="12" id="KW-1185">Reference proteome</keyword>
<evidence type="ECO:0000256" key="6">
    <source>
        <dbReference type="ARBA" id="ARBA00023004"/>
    </source>
</evidence>
<keyword evidence="5 10" id="KW-0999">Mitochondrion inner membrane</keyword>
<proteinExistence type="inferred from homology"/>
<comment type="subcellular location">
    <subcellularLocation>
        <location evidence="1 10">Mitochondrion inner membrane</location>
    </subcellularLocation>
</comment>
<dbReference type="AlphaFoldDB" id="A0A3N4JBC1"/>
<keyword evidence="4 10" id="KW-0479">Metal-binding</keyword>
<comment type="similarity">
    <text evidence="2 10">Belongs to the cytochrome c-type heme lyase family.</text>
</comment>
<evidence type="ECO:0000256" key="2">
    <source>
        <dbReference type="ARBA" id="ARBA00007255"/>
    </source>
</evidence>
<keyword evidence="7 10" id="KW-0496">Mitochondrion</keyword>
<comment type="function">
    <text evidence="10">Lyase that catalyzes the covalent linking of the heme group to the cytochrome C apoprotein to produce the mature functional cytochrome.</text>
</comment>
<dbReference type="GO" id="GO:0004408">
    <property type="term" value="F:holocytochrome-c synthase activity"/>
    <property type="evidence" value="ECO:0007669"/>
    <property type="project" value="UniProtKB-EC"/>
</dbReference>
<evidence type="ECO:0000256" key="9">
    <source>
        <dbReference type="ARBA" id="ARBA00023239"/>
    </source>
</evidence>
<dbReference type="Proteomes" id="UP000276215">
    <property type="component" value="Unassembled WGS sequence"/>
</dbReference>
<dbReference type="InterPro" id="IPR000511">
    <property type="entry name" value="Holocyt_c/c1_synthase"/>
</dbReference>
<name>A0A3N4JBC1_9PEZI</name>
<dbReference type="PANTHER" id="PTHR12743:SF0">
    <property type="entry name" value="HOLOCYTOCHROME C-TYPE SYNTHASE"/>
    <property type="match status" value="1"/>
</dbReference>
<evidence type="ECO:0000256" key="10">
    <source>
        <dbReference type="RuleBase" id="RU363130"/>
    </source>
</evidence>
<dbReference type="PROSITE" id="PS00822">
    <property type="entry name" value="CYTO_HEME_LYASE_2"/>
    <property type="match status" value="1"/>
</dbReference>
<reference evidence="11 12" key="1">
    <citation type="journal article" date="2018" name="Nat. Ecol. Evol.">
        <title>Pezizomycetes genomes reveal the molecular basis of ectomycorrhizal truffle lifestyle.</title>
        <authorList>
            <person name="Murat C."/>
            <person name="Payen T."/>
            <person name="Noel B."/>
            <person name="Kuo A."/>
            <person name="Morin E."/>
            <person name="Chen J."/>
            <person name="Kohler A."/>
            <person name="Krizsan K."/>
            <person name="Balestrini R."/>
            <person name="Da Silva C."/>
            <person name="Montanini B."/>
            <person name="Hainaut M."/>
            <person name="Levati E."/>
            <person name="Barry K.W."/>
            <person name="Belfiori B."/>
            <person name="Cichocki N."/>
            <person name="Clum A."/>
            <person name="Dockter R.B."/>
            <person name="Fauchery L."/>
            <person name="Guy J."/>
            <person name="Iotti M."/>
            <person name="Le Tacon F."/>
            <person name="Lindquist E.A."/>
            <person name="Lipzen A."/>
            <person name="Malagnac F."/>
            <person name="Mello A."/>
            <person name="Molinier V."/>
            <person name="Miyauchi S."/>
            <person name="Poulain J."/>
            <person name="Riccioni C."/>
            <person name="Rubini A."/>
            <person name="Sitrit Y."/>
            <person name="Splivallo R."/>
            <person name="Traeger S."/>
            <person name="Wang M."/>
            <person name="Zifcakova L."/>
            <person name="Wipf D."/>
            <person name="Zambonelli A."/>
            <person name="Paolocci F."/>
            <person name="Nowrousian M."/>
            <person name="Ottonello S."/>
            <person name="Baldrian P."/>
            <person name="Spatafora J.W."/>
            <person name="Henrissat B."/>
            <person name="Nagy L.G."/>
            <person name="Aury J.M."/>
            <person name="Wincker P."/>
            <person name="Grigoriev I.V."/>
            <person name="Bonfante P."/>
            <person name="Martin F.M."/>
        </authorList>
    </citation>
    <scope>NUCLEOTIDE SEQUENCE [LARGE SCALE GENOMIC DNA]</scope>
    <source>
        <strain evidence="11 12">120613-1</strain>
    </source>
</reference>
<evidence type="ECO:0000256" key="7">
    <source>
        <dbReference type="ARBA" id="ARBA00023128"/>
    </source>
</evidence>
<evidence type="ECO:0000256" key="8">
    <source>
        <dbReference type="ARBA" id="ARBA00023136"/>
    </source>
</evidence>
<dbReference type="EMBL" id="ML120435">
    <property type="protein sequence ID" value="RPA94617.1"/>
    <property type="molecule type" value="Genomic_DNA"/>
</dbReference>
<dbReference type="PANTHER" id="PTHR12743">
    <property type="entry name" value="CYTOCHROME C1 HEME LYASE"/>
    <property type="match status" value="1"/>
</dbReference>
<dbReference type="GO" id="GO:0005743">
    <property type="term" value="C:mitochondrial inner membrane"/>
    <property type="evidence" value="ECO:0007669"/>
    <property type="project" value="UniProtKB-SubCell"/>
</dbReference>
<evidence type="ECO:0000256" key="1">
    <source>
        <dbReference type="ARBA" id="ARBA00004273"/>
    </source>
</evidence>
<keyword evidence="3 10" id="KW-0349">Heme</keyword>
<evidence type="ECO:0000256" key="5">
    <source>
        <dbReference type="ARBA" id="ARBA00022792"/>
    </source>
</evidence>
<dbReference type="OrthoDB" id="4243at2759"/>
<gene>
    <name evidence="11" type="ORF">L873DRAFT_1837569</name>
</gene>
<evidence type="ECO:0000256" key="3">
    <source>
        <dbReference type="ARBA" id="ARBA00022617"/>
    </source>
</evidence>
<evidence type="ECO:0000313" key="12">
    <source>
        <dbReference type="Proteomes" id="UP000276215"/>
    </source>
</evidence>
<evidence type="ECO:0000256" key="4">
    <source>
        <dbReference type="ARBA" id="ARBA00022723"/>
    </source>
</evidence>
<dbReference type="Pfam" id="PF01265">
    <property type="entry name" value="Cyto_heme_lyase"/>
    <property type="match status" value="2"/>
</dbReference>
<comment type="catalytic activity">
    <reaction evidence="10">
        <text>holo-[cytochrome c] = apo-[cytochrome c] + heme b</text>
        <dbReference type="Rhea" id="RHEA:22648"/>
        <dbReference type="Rhea" id="RHEA-COMP:10725"/>
        <dbReference type="Rhea" id="RHEA-COMP:10726"/>
        <dbReference type="ChEBI" id="CHEBI:29950"/>
        <dbReference type="ChEBI" id="CHEBI:60344"/>
        <dbReference type="ChEBI" id="CHEBI:83739"/>
        <dbReference type="EC" id="4.4.1.17"/>
    </reaction>
</comment>
<evidence type="ECO:0000313" key="11">
    <source>
        <dbReference type="EMBL" id="RPA94617.1"/>
    </source>
</evidence>
<sequence>MPSSENLNPAAAATGADAFPVTHSARSKWLSSAKPSTSCESLKMEKALPAGHLKPSNLELCVDREVSTIPRANMEALNWEHDPRHQDSRSGNWIYPSGEIFFNSMKRNDWDPRAEDMRAIVPIHNAEIKQWEAGRGSQKCGGLKLASQFMVLLGYQAPFDRHDWAVDRCGKKIDYVIDFYSGKPHPKWAEALSFYLDTCTPVRSYRQRETLLCQ</sequence>
<dbReference type="GO" id="GO:0046872">
    <property type="term" value="F:metal ion binding"/>
    <property type="evidence" value="ECO:0007669"/>
    <property type="project" value="UniProtKB-KW"/>
</dbReference>
<organism evidence="11 12">
    <name type="scientific">Choiromyces venosus 120613-1</name>
    <dbReference type="NCBI Taxonomy" id="1336337"/>
    <lineage>
        <taxon>Eukaryota</taxon>
        <taxon>Fungi</taxon>
        <taxon>Dikarya</taxon>
        <taxon>Ascomycota</taxon>
        <taxon>Pezizomycotina</taxon>
        <taxon>Pezizomycetes</taxon>
        <taxon>Pezizales</taxon>
        <taxon>Tuberaceae</taxon>
        <taxon>Choiromyces</taxon>
    </lineage>
</organism>
<dbReference type="EC" id="4.4.1.17" evidence="10"/>
<keyword evidence="9 10" id="KW-0456">Lyase</keyword>
<accession>A0A3N4JBC1</accession>
<keyword evidence="8 10" id="KW-0472">Membrane</keyword>
<dbReference type="STRING" id="1336337.A0A3N4JBC1"/>
<keyword evidence="6 10" id="KW-0408">Iron</keyword>
<protein>
    <recommendedName>
        <fullName evidence="10">Holocytochrome c-type synthase</fullName>
        <ecNumber evidence="10">4.4.1.17</ecNumber>
    </recommendedName>
</protein>